<keyword evidence="2 8" id="KW-0863">Zinc-finger</keyword>
<dbReference type="Proteomes" id="UP001085076">
    <property type="component" value="Miscellaneous, Linkage group lg01"/>
</dbReference>
<protein>
    <recommendedName>
        <fullName evidence="9">Dof zinc finger protein</fullName>
    </recommendedName>
</protein>
<dbReference type="AlphaFoldDB" id="A0A9D5HSX1"/>
<reference evidence="12" key="1">
    <citation type="submission" date="2021-03" db="EMBL/GenBank/DDBJ databases">
        <authorList>
            <person name="Li Z."/>
            <person name="Yang C."/>
        </authorList>
    </citation>
    <scope>NUCLEOTIDE SEQUENCE</scope>
    <source>
        <strain evidence="12">Dzin_1.0</strain>
        <tissue evidence="12">Leaf</tissue>
    </source>
</reference>
<keyword evidence="3 9" id="KW-0862">Zinc</keyword>
<evidence type="ECO:0000256" key="7">
    <source>
        <dbReference type="ARBA" id="ARBA00023242"/>
    </source>
</evidence>
<feature type="region of interest" description="Disordered" evidence="10">
    <location>
        <begin position="68"/>
        <end position="94"/>
    </location>
</feature>
<dbReference type="OrthoDB" id="1927254at2759"/>
<reference evidence="12" key="2">
    <citation type="journal article" date="2022" name="Hortic Res">
        <title>The genome of Dioscorea zingiberensis sheds light on the biosynthesis, origin and evolution of the medicinally important diosgenin saponins.</title>
        <authorList>
            <person name="Li Y."/>
            <person name="Tan C."/>
            <person name="Li Z."/>
            <person name="Guo J."/>
            <person name="Li S."/>
            <person name="Chen X."/>
            <person name="Wang C."/>
            <person name="Dai X."/>
            <person name="Yang H."/>
            <person name="Song W."/>
            <person name="Hou L."/>
            <person name="Xu J."/>
            <person name="Tong Z."/>
            <person name="Xu A."/>
            <person name="Yuan X."/>
            <person name="Wang W."/>
            <person name="Yang Q."/>
            <person name="Chen L."/>
            <person name="Sun Z."/>
            <person name="Wang K."/>
            <person name="Pan B."/>
            <person name="Chen J."/>
            <person name="Bao Y."/>
            <person name="Liu F."/>
            <person name="Qi X."/>
            <person name="Gang D.R."/>
            <person name="Wen J."/>
            <person name="Li J."/>
        </authorList>
    </citation>
    <scope>NUCLEOTIDE SEQUENCE</scope>
    <source>
        <strain evidence="12">Dzin_1.0</strain>
    </source>
</reference>
<dbReference type="GO" id="GO:0008270">
    <property type="term" value="F:zinc ion binding"/>
    <property type="evidence" value="ECO:0007669"/>
    <property type="project" value="UniProtKB-KW"/>
</dbReference>
<evidence type="ECO:0000313" key="12">
    <source>
        <dbReference type="EMBL" id="KAJ0987693.1"/>
    </source>
</evidence>
<keyword evidence="13" id="KW-1185">Reference proteome</keyword>
<dbReference type="PANTHER" id="PTHR31992:SF159">
    <property type="entry name" value="DOF ZINC FINGER PROTEIN"/>
    <property type="match status" value="1"/>
</dbReference>
<dbReference type="PANTHER" id="PTHR31992">
    <property type="entry name" value="DOF ZINC FINGER PROTEIN DOF1.4-RELATED"/>
    <property type="match status" value="1"/>
</dbReference>
<dbReference type="EMBL" id="JAGGNH010000001">
    <property type="protein sequence ID" value="KAJ0987693.1"/>
    <property type="molecule type" value="Genomic_DNA"/>
</dbReference>
<dbReference type="Pfam" id="PF02701">
    <property type="entry name" value="Zn_ribbon_Dof"/>
    <property type="match status" value="1"/>
</dbReference>
<evidence type="ECO:0000256" key="4">
    <source>
        <dbReference type="ARBA" id="ARBA00023015"/>
    </source>
</evidence>
<proteinExistence type="predicted"/>
<dbReference type="InterPro" id="IPR045174">
    <property type="entry name" value="Dof"/>
</dbReference>
<evidence type="ECO:0000313" key="13">
    <source>
        <dbReference type="Proteomes" id="UP001085076"/>
    </source>
</evidence>
<keyword evidence="7 8" id="KW-0539">Nucleus</keyword>
<dbReference type="GO" id="GO:0003700">
    <property type="term" value="F:DNA-binding transcription factor activity"/>
    <property type="evidence" value="ECO:0007669"/>
    <property type="project" value="UniProtKB-UniRule"/>
</dbReference>
<evidence type="ECO:0000256" key="3">
    <source>
        <dbReference type="ARBA" id="ARBA00022833"/>
    </source>
</evidence>
<dbReference type="PROSITE" id="PS01361">
    <property type="entry name" value="ZF_DOF_1"/>
    <property type="match status" value="1"/>
</dbReference>
<evidence type="ECO:0000256" key="6">
    <source>
        <dbReference type="ARBA" id="ARBA00023163"/>
    </source>
</evidence>
<dbReference type="PROSITE" id="PS50884">
    <property type="entry name" value="ZF_DOF_2"/>
    <property type="match status" value="1"/>
</dbReference>
<comment type="subcellular location">
    <subcellularLocation>
        <location evidence="8 9">Nucleus</location>
    </subcellularLocation>
</comment>
<dbReference type="GO" id="GO:0005634">
    <property type="term" value="C:nucleus"/>
    <property type="evidence" value="ECO:0007669"/>
    <property type="project" value="UniProtKB-SubCell"/>
</dbReference>
<feature type="compositionally biased region" description="Low complexity" evidence="10">
    <location>
        <begin position="78"/>
        <end position="87"/>
    </location>
</feature>
<evidence type="ECO:0000256" key="8">
    <source>
        <dbReference type="PROSITE-ProRule" id="PRU00071"/>
    </source>
</evidence>
<evidence type="ECO:0000256" key="9">
    <source>
        <dbReference type="RuleBase" id="RU369094"/>
    </source>
</evidence>
<comment type="function">
    <text evidence="9">Transcription factor that binds specifically to a 5'-AA[AG]G-3' consensus core sequence.</text>
</comment>
<organism evidence="12 13">
    <name type="scientific">Dioscorea zingiberensis</name>
    <dbReference type="NCBI Taxonomy" id="325984"/>
    <lineage>
        <taxon>Eukaryota</taxon>
        <taxon>Viridiplantae</taxon>
        <taxon>Streptophyta</taxon>
        <taxon>Embryophyta</taxon>
        <taxon>Tracheophyta</taxon>
        <taxon>Spermatophyta</taxon>
        <taxon>Magnoliopsida</taxon>
        <taxon>Liliopsida</taxon>
        <taxon>Dioscoreales</taxon>
        <taxon>Dioscoreaceae</taxon>
        <taxon>Dioscorea</taxon>
    </lineage>
</organism>
<evidence type="ECO:0000256" key="1">
    <source>
        <dbReference type="ARBA" id="ARBA00022723"/>
    </source>
</evidence>
<keyword evidence="5 8" id="KW-0238">DNA-binding</keyword>
<sequence>MESSTAYNQQEIRKARPQPEQALKCPRCESTNTKFCYYNNYSLSQPRYFCKGCRRYWTHGGSLRNVPVGGGCRKNRRSSSSSSSSSSKKLQDHQALPVQAPIPIPYMAMDNHVPFFLGNTTNTNSNTNTNLNFVEHSGMENVFFGFGGNIGGEMVLGGATSAGASDTSKVASQWLPWQVGDADVSLGLDTGRECWNGVGSSSWQGLINSSLMM</sequence>
<feature type="compositionally biased region" description="Polar residues" evidence="10">
    <location>
        <begin position="1"/>
        <end position="10"/>
    </location>
</feature>
<keyword evidence="6 9" id="KW-0804">Transcription</keyword>
<evidence type="ECO:0000259" key="11">
    <source>
        <dbReference type="PROSITE" id="PS50884"/>
    </source>
</evidence>
<accession>A0A9D5HSX1</accession>
<keyword evidence="4 9" id="KW-0805">Transcription regulation</keyword>
<feature type="domain" description="Dof-type" evidence="11">
    <location>
        <begin position="23"/>
        <end position="77"/>
    </location>
</feature>
<evidence type="ECO:0000256" key="2">
    <source>
        <dbReference type="ARBA" id="ARBA00022771"/>
    </source>
</evidence>
<keyword evidence="1 9" id="KW-0479">Metal-binding</keyword>
<evidence type="ECO:0000256" key="5">
    <source>
        <dbReference type="ARBA" id="ARBA00023125"/>
    </source>
</evidence>
<name>A0A9D5HSX1_9LILI</name>
<evidence type="ECO:0000256" key="10">
    <source>
        <dbReference type="SAM" id="MobiDB-lite"/>
    </source>
</evidence>
<comment type="caution">
    <text evidence="12">The sequence shown here is derived from an EMBL/GenBank/DDBJ whole genome shotgun (WGS) entry which is preliminary data.</text>
</comment>
<dbReference type="InterPro" id="IPR003851">
    <property type="entry name" value="Znf_Dof"/>
</dbReference>
<dbReference type="GO" id="GO:0003677">
    <property type="term" value="F:DNA binding"/>
    <property type="evidence" value="ECO:0007669"/>
    <property type="project" value="UniProtKB-UniRule"/>
</dbReference>
<gene>
    <name evidence="12" type="ORF">J5N97_006049</name>
</gene>
<feature type="region of interest" description="Disordered" evidence="10">
    <location>
        <begin position="1"/>
        <end position="23"/>
    </location>
</feature>